<feature type="compositionally biased region" description="Basic and acidic residues" evidence="1">
    <location>
        <begin position="42"/>
        <end position="51"/>
    </location>
</feature>
<evidence type="ECO:0000313" key="3">
    <source>
        <dbReference type="Proteomes" id="UP000426265"/>
    </source>
</evidence>
<dbReference type="AlphaFoldDB" id="A0A654FH31"/>
<proteinExistence type="predicted"/>
<dbReference type="Proteomes" id="UP000426265">
    <property type="component" value="Unassembled WGS sequence"/>
</dbReference>
<evidence type="ECO:0000313" key="2">
    <source>
        <dbReference type="EMBL" id="VYS59132.1"/>
    </source>
</evidence>
<organism evidence="2 3">
    <name type="scientific">Arabidopsis thaliana</name>
    <name type="common">Mouse-ear cress</name>
    <dbReference type="NCBI Taxonomy" id="3702"/>
    <lineage>
        <taxon>Eukaryota</taxon>
        <taxon>Viridiplantae</taxon>
        <taxon>Streptophyta</taxon>
        <taxon>Embryophyta</taxon>
        <taxon>Tracheophyta</taxon>
        <taxon>Spermatophyta</taxon>
        <taxon>Magnoliopsida</taxon>
        <taxon>eudicotyledons</taxon>
        <taxon>Gunneridae</taxon>
        <taxon>Pentapetalae</taxon>
        <taxon>rosids</taxon>
        <taxon>malvids</taxon>
        <taxon>Brassicales</taxon>
        <taxon>Brassicaceae</taxon>
        <taxon>Camelineae</taxon>
        <taxon>Arabidopsis</taxon>
    </lineage>
</organism>
<feature type="region of interest" description="Disordered" evidence="1">
    <location>
        <begin position="37"/>
        <end position="57"/>
    </location>
</feature>
<gene>
    <name evidence="2" type="ORF">AN1_LOCUS14574</name>
</gene>
<reference evidence="2 3" key="1">
    <citation type="submission" date="2019-11" db="EMBL/GenBank/DDBJ databases">
        <authorList>
            <person name="Jiao W.-B."/>
            <person name="Schneeberger K."/>
        </authorList>
    </citation>
    <scope>NUCLEOTIDE SEQUENCE [LARGE SCALE GENOMIC DNA]</scope>
    <source>
        <strain evidence="3">cv. An-1</strain>
    </source>
</reference>
<dbReference type="EMBL" id="CACRSJ010000106">
    <property type="protein sequence ID" value="VYS59132.1"/>
    <property type="molecule type" value="Genomic_DNA"/>
</dbReference>
<protein>
    <submittedName>
        <fullName evidence="2">Uncharacterized protein</fullName>
    </submittedName>
</protein>
<sequence>MQGEPEIIWLGVIVLHRSAGSDISTAEKVLHPSVKTSSISAVHEKQKEPHPSVRTSSISVPYNLSPIPIGGAHLTRGPDDIFVNKYFLTKAELM</sequence>
<evidence type="ECO:0000256" key="1">
    <source>
        <dbReference type="SAM" id="MobiDB-lite"/>
    </source>
</evidence>
<name>A0A654FH31_ARATH</name>
<accession>A0A654FH31</accession>